<keyword evidence="9 11" id="KW-0072">Autophagy</keyword>
<feature type="compositionally biased region" description="Acidic residues" evidence="12">
    <location>
        <begin position="420"/>
        <end position="429"/>
    </location>
</feature>
<evidence type="ECO:0000256" key="6">
    <source>
        <dbReference type="ARBA" id="ARBA00022801"/>
    </source>
</evidence>
<comment type="catalytic activity">
    <reaction evidence="10">
        <text>[protein]-C-terminal L-amino acid-glycyl-phosphatidylethanolamide + H2O = [protein]-C-terminal L-amino acid-glycine + a 1,2-diacyl-sn-glycero-3-phosphoethanolamine</text>
        <dbReference type="Rhea" id="RHEA:67548"/>
        <dbReference type="Rhea" id="RHEA-COMP:17323"/>
        <dbReference type="Rhea" id="RHEA-COMP:17324"/>
        <dbReference type="ChEBI" id="CHEBI:15377"/>
        <dbReference type="ChEBI" id="CHEBI:64612"/>
        <dbReference type="ChEBI" id="CHEBI:172940"/>
        <dbReference type="ChEBI" id="CHEBI:172941"/>
    </reaction>
    <physiologicalReaction direction="left-to-right" evidence="10">
        <dbReference type="Rhea" id="RHEA:67549"/>
    </physiologicalReaction>
</comment>
<feature type="region of interest" description="Disordered" evidence="12">
    <location>
        <begin position="409"/>
        <end position="429"/>
    </location>
</feature>
<reference evidence="14" key="1">
    <citation type="submission" date="2022-08" db="UniProtKB">
        <authorList>
            <consortium name="EnsemblMetazoa"/>
        </authorList>
    </citation>
    <scope>IDENTIFICATION</scope>
    <source>
        <strain evidence="14">EBRO</strain>
    </source>
</reference>
<dbReference type="GO" id="GO:0000045">
    <property type="term" value="P:autophagosome assembly"/>
    <property type="evidence" value="ECO:0007669"/>
    <property type="project" value="TreeGrafter"/>
</dbReference>
<keyword evidence="3" id="KW-0813">Transport</keyword>
<evidence type="ECO:0000256" key="5">
    <source>
        <dbReference type="ARBA" id="ARBA00022670"/>
    </source>
</evidence>
<organism evidence="14">
    <name type="scientific">Anopheles atroparvus</name>
    <name type="common">European mosquito</name>
    <dbReference type="NCBI Taxonomy" id="41427"/>
    <lineage>
        <taxon>Eukaryota</taxon>
        <taxon>Metazoa</taxon>
        <taxon>Ecdysozoa</taxon>
        <taxon>Arthropoda</taxon>
        <taxon>Hexapoda</taxon>
        <taxon>Insecta</taxon>
        <taxon>Pterygota</taxon>
        <taxon>Neoptera</taxon>
        <taxon>Endopterygota</taxon>
        <taxon>Diptera</taxon>
        <taxon>Nematocera</taxon>
        <taxon>Culicoidea</taxon>
        <taxon>Culicidae</taxon>
        <taxon>Anophelinae</taxon>
        <taxon>Anopheles</taxon>
    </lineage>
</organism>
<feature type="domain" description="Peptidase C54 catalytic" evidence="13">
    <location>
        <begin position="83"/>
        <end position="352"/>
    </location>
</feature>
<dbReference type="AlphaFoldDB" id="A0A182ISQ7"/>
<dbReference type="GO" id="GO:0019786">
    <property type="term" value="F:protein-phosphatidylethanolamide deconjugating activity"/>
    <property type="evidence" value="ECO:0007669"/>
    <property type="project" value="InterPro"/>
</dbReference>
<evidence type="ECO:0000256" key="12">
    <source>
        <dbReference type="SAM" id="MobiDB-lite"/>
    </source>
</evidence>
<evidence type="ECO:0000259" key="13">
    <source>
        <dbReference type="Pfam" id="PF03416"/>
    </source>
</evidence>
<keyword evidence="5 11" id="KW-0645">Protease</keyword>
<evidence type="ECO:0000256" key="10">
    <source>
        <dbReference type="ARBA" id="ARBA00029362"/>
    </source>
</evidence>
<dbReference type="Pfam" id="PF03416">
    <property type="entry name" value="Peptidase_C54"/>
    <property type="match status" value="1"/>
</dbReference>
<dbReference type="GO" id="GO:0015031">
    <property type="term" value="P:protein transport"/>
    <property type="evidence" value="ECO:0007669"/>
    <property type="project" value="UniProtKB-KW"/>
</dbReference>
<keyword evidence="7" id="KW-0788">Thiol protease</keyword>
<evidence type="ECO:0000256" key="3">
    <source>
        <dbReference type="ARBA" id="ARBA00022448"/>
    </source>
</evidence>
<keyword evidence="6 11" id="KW-0378">Hydrolase</keyword>
<dbReference type="GO" id="GO:0005737">
    <property type="term" value="C:cytoplasm"/>
    <property type="evidence" value="ECO:0007669"/>
    <property type="project" value="UniProtKB-SubCell"/>
</dbReference>
<dbReference type="InterPro" id="IPR038765">
    <property type="entry name" value="Papain-like_cys_pep_sf"/>
</dbReference>
<accession>A0A182ISQ7</accession>
<dbReference type="SUPFAM" id="SSF54001">
    <property type="entry name" value="Cysteine proteinases"/>
    <property type="match status" value="1"/>
</dbReference>
<dbReference type="STRING" id="41427.A0A182ISQ7"/>
<dbReference type="PANTHER" id="PTHR22624:SF49">
    <property type="entry name" value="CYSTEINE PROTEASE"/>
    <property type="match status" value="1"/>
</dbReference>
<dbReference type="EnsemblMetazoa" id="AATE004754-RA">
    <property type="protein sequence ID" value="AATE004754-PA.1"/>
    <property type="gene ID" value="AATE004754"/>
</dbReference>
<comment type="similarity">
    <text evidence="2 11">Belongs to the peptidase C54 family.</text>
</comment>
<evidence type="ECO:0000256" key="9">
    <source>
        <dbReference type="ARBA" id="ARBA00023006"/>
    </source>
</evidence>
<dbReference type="GO" id="GO:0035973">
    <property type="term" value="P:aggrephagy"/>
    <property type="evidence" value="ECO:0007669"/>
    <property type="project" value="TreeGrafter"/>
</dbReference>
<dbReference type="InterPro" id="IPR046792">
    <property type="entry name" value="Peptidase_C54_cat"/>
</dbReference>
<evidence type="ECO:0000256" key="8">
    <source>
        <dbReference type="ARBA" id="ARBA00022927"/>
    </source>
</evidence>
<dbReference type="GO" id="GO:0034727">
    <property type="term" value="P:piecemeal microautophagy of the nucleus"/>
    <property type="evidence" value="ECO:0007669"/>
    <property type="project" value="TreeGrafter"/>
</dbReference>
<evidence type="ECO:0000256" key="7">
    <source>
        <dbReference type="ARBA" id="ARBA00022807"/>
    </source>
</evidence>
<evidence type="ECO:0000256" key="2">
    <source>
        <dbReference type="ARBA" id="ARBA00010958"/>
    </source>
</evidence>
<evidence type="ECO:0000256" key="4">
    <source>
        <dbReference type="ARBA" id="ARBA00022490"/>
    </source>
</evidence>
<evidence type="ECO:0000256" key="1">
    <source>
        <dbReference type="ARBA" id="ARBA00004496"/>
    </source>
</evidence>
<comment type="subcellular location">
    <subcellularLocation>
        <location evidence="1 11">Cytoplasm</location>
    </subcellularLocation>
</comment>
<dbReference type="VEuPathDB" id="VectorBase:AATE004754"/>
<evidence type="ECO:0000313" key="14">
    <source>
        <dbReference type="EnsemblMetazoa" id="AATE004754-PA.1"/>
    </source>
</evidence>
<keyword evidence="4 11" id="KW-0963">Cytoplasm</keyword>
<name>A0A182ISQ7_ANOAO</name>
<proteinExistence type="inferred from homology"/>
<evidence type="ECO:0000256" key="11">
    <source>
        <dbReference type="RuleBase" id="RU363115"/>
    </source>
</evidence>
<dbReference type="GO" id="GO:0004197">
    <property type="term" value="F:cysteine-type endopeptidase activity"/>
    <property type="evidence" value="ECO:0007669"/>
    <property type="project" value="TreeGrafter"/>
</dbReference>
<dbReference type="InterPro" id="IPR005078">
    <property type="entry name" value="Peptidase_C54"/>
</dbReference>
<sequence length="429" mass="48072">LLSLSSPFLVVTGCSRSACVCGVHIEPSKCYLPTGAQLSDNMDMLDAYVGYDLSSCTEPDDIPKTNETVWLLGKQYNATEDLEAIRDDVQSRLWCTYRRGFVPIGNTQLTTDKGWGCMLRCGQMVLAQALMQLHLGRDWRWSSDTKDEAYLKIVNRFEDSKQAPFSLHQIALMGDSSEEKRIGEWFGPNTVAQVLKKLVKFDDWCKLVIHVALDNTLATDEVVELCTSKEPDAWKPLLLIIPLRLGLSEVNPIYIEGLKRCFQLPGNCGMIGGRPNQALYFIGYVGDEALFLDPHTVQRVGSVGDKREPIEQELDETFHQRYASRIRFASMDPSLAVCFLCVNRQQFEQLVARFNEGVNGGGSQALFEVTKTRQAPWTPTTTSSASSRKNSGPIEAFNVISATEIPNEEFEEVEPRTLDDSDEEFEIIA</sequence>
<dbReference type="GO" id="GO:0000423">
    <property type="term" value="P:mitophagy"/>
    <property type="evidence" value="ECO:0007669"/>
    <property type="project" value="TreeGrafter"/>
</dbReference>
<dbReference type="GO" id="GO:0016485">
    <property type="term" value="P:protein processing"/>
    <property type="evidence" value="ECO:0007669"/>
    <property type="project" value="TreeGrafter"/>
</dbReference>
<comment type="function">
    <text evidence="11">Cysteine protease that plays a key role in autophagy by mediating both proteolytic activation and delipidation of ATG8 family proteins.</text>
</comment>
<keyword evidence="8 11" id="KW-0653">Protein transport</keyword>
<protein>
    <recommendedName>
        <fullName evidence="11">Cysteine protease</fullName>
        <ecNumber evidence="11">3.4.22.-</ecNumber>
    </recommendedName>
</protein>
<feature type="region of interest" description="Disordered" evidence="12">
    <location>
        <begin position="372"/>
        <end position="392"/>
    </location>
</feature>
<dbReference type="PANTHER" id="PTHR22624">
    <property type="entry name" value="CYSTEINE PROTEASE ATG4"/>
    <property type="match status" value="1"/>
</dbReference>
<dbReference type="EC" id="3.4.22.-" evidence="11"/>
<feature type="compositionally biased region" description="Low complexity" evidence="12">
    <location>
        <begin position="375"/>
        <end position="387"/>
    </location>
</feature>